<dbReference type="InterPro" id="IPR009072">
    <property type="entry name" value="Histone-fold"/>
</dbReference>
<dbReference type="GO" id="GO:0017054">
    <property type="term" value="C:negative cofactor 2 complex"/>
    <property type="evidence" value="ECO:0007669"/>
    <property type="project" value="TreeGrafter"/>
</dbReference>
<reference evidence="5 6" key="1">
    <citation type="submission" date="2015-03" db="EMBL/GenBank/DDBJ databases">
        <authorList>
            <person name="Radwan O."/>
            <person name="Al-Naeli F.A."/>
            <person name="Rendon G.A."/>
            <person name="Fields C."/>
        </authorList>
    </citation>
    <scope>NUCLEOTIDE SEQUENCE [LARGE SCALE GENOMIC DNA]</scope>
    <source>
        <strain evidence="5">CR-DP1</strain>
    </source>
</reference>
<feature type="compositionally biased region" description="Low complexity" evidence="3">
    <location>
        <begin position="300"/>
        <end position="312"/>
    </location>
</feature>
<protein>
    <recommendedName>
        <fullName evidence="4">Transcription factor CBF/NF-Y/archaeal histone domain-containing protein</fullName>
    </recommendedName>
</protein>
<accession>A0A0F4ZCM5</accession>
<dbReference type="EMBL" id="LAEV01001355">
    <property type="protein sequence ID" value="KKA28282.1"/>
    <property type="molecule type" value="Genomic_DNA"/>
</dbReference>
<evidence type="ECO:0000256" key="3">
    <source>
        <dbReference type="SAM" id="MobiDB-lite"/>
    </source>
</evidence>
<comment type="caution">
    <text evidence="5">The sequence shown here is derived from an EMBL/GenBank/DDBJ whole genome shotgun (WGS) entry which is preliminary data.</text>
</comment>
<feature type="compositionally biased region" description="Basic residues" evidence="3">
    <location>
        <begin position="443"/>
        <end position="456"/>
    </location>
</feature>
<feature type="region of interest" description="Disordered" evidence="3">
    <location>
        <begin position="285"/>
        <end position="312"/>
    </location>
</feature>
<sequence length="456" mass="48770">MAEPNRGPYPPHQAYYADTQYQYQQQPHQQGYYQPYASSGQYQSQHYLQQQLQQEQYQSQVQVQAQAQSPISASTSASVSSYHAHANFAHQQNSPLNSAASDSPHFISGSDPALSSSVSTAGAFYNYAASATTHSPVPATTPASALGHQQQPASLPAAPISSPPVAKLNLQSQPYPTAQKTPATQAQVQAQTQLHAQIQAQTQAQGQSQELSGQQPASQENTFTAQSNAEMPPRRAAAVAAAATIQSYSQSGSSQSQSFSQSQQTRGSAPMTNLTAIPAAAPEPIAESAPEPEHEPEVEMSSMSDAAPMSASAASAPISMSAASLPPLEPAPVKTKFPTARIKRIMQADEEVGKVAQQAPIAVGKALELFMIGLVMKSAEVARQRGQKRISTAMMKQVIETDEQWDFLRDISGKIDTEEKPARAGRAPKNHESTDSEDESHEPKKKGRGRKKKVAV</sequence>
<name>A0A0F4ZCM5_9PEZI</name>
<evidence type="ECO:0000259" key="4">
    <source>
        <dbReference type="Pfam" id="PF00808"/>
    </source>
</evidence>
<organism evidence="5 6">
    <name type="scientific">Thielaviopsis punctulata</name>
    <dbReference type="NCBI Taxonomy" id="72032"/>
    <lineage>
        <taxon>Eukaryota</taxon>
        <taxon>Fungi</taxon>
        <taxon>Dikarya</taxon>
        <taxon>Ascomycota</taxon>
        <taxon>Pezizomycotina</taxon>
        <taxon>Sordariomycetes</taxon>
        <taxon>Hypocreomycetidae</taxon>
        <taxon>Microascales</taxon>
        <taxon>Ceratocystidaceae</taxon>
        <taxon>Thielaviopsis</taxon>
    </lineage>
</organism>
<dbReference type="PANTHER" id="PTHR10252:SF5">
    <property type="entry name" value="DR1-ASSOCIATED COREPRESSOR"/>
    <property type="match status" value="1"/>
</dbReference>
<dbReference type="Gene3D" id="1.10.20.10">
    <property type="entry name" value="Histone, subunit A"/>
    <property type="match status" value="1"/>
</dbReference>
<evidence type="ECO:0000256" key="2">
    <source>
        <dbReference type="ARBA" id="ARBA00023242"/>
    </source>
</evidence>
<keyword evidence="6" id="KW-1185">Reference proteome</keyword>
<dbReference type="Pfam" id="PF00808">
    <property type="entry name" value="CBFD_NFYB_HMF"/>
    <property type="match status" value="1"/>
</dbReference>
<dbReference type="AlphaFoldDB" id="A0A0F4ZCM5"/>
<dbReference type="GO" id="GO:0016251">
    <property type="term" value="F:RNA polymerase II general transcription initiation factor activity"/>
    <property type="evidence" value="ECO:0007669"/>
    <property type="project" value="TreeGrafter"/>
</dbReference>
<dbReference type="InterPro" id="IPR050568">
    <property type="entry name" value="Transcr_DNA_Rep_Reg"/>
</dbReference>
<feature type="region of interest" description="Disordered" evidence="3">
    <location>
        <begin position="410"/>
        <end position="456"/>
    </location>
</feature>
<keyword evidence="2" id="KW-0539">Nucleus</keyword>
<comment type="subcellular location">
    <subcellularLocation>
        <location evidence="1">Nucleus</location>
    </subcellularLocation>
</comment>
<feature type="compositionally biased region" description="Low complexity" evidence="3">
    <location>
        <begin position="149"/>
        <end position="164"/>
    </location>
</feature>
<dbReference type="SUPFAM" id="SSF47113">
    <property type="entry name" value="Histone-fold"/>
    <property type="match status" value="1"/>
</dbReference>
<feature type="compositionally biased region" description="Polar residues" evidence="3">
    <location>
        <begin position="89"/>
        <end position="101"/>
    </location>
</feature>
<feature type="region of interest" description="Disordered" evidence="3">
    <location>
        <begin position="139"/>
        <end position="169"/>
    </location>
</feature>
<feature type="compositionally biased region" description="Polar residues" evidence="3">
    <location>
        <begin position="210"/>
        <end position="229"/>
    </location>
</feature>
<dbReference type="GO" id="GO:0001046">
    <property type="term" value="F:core promoter sequence-specific DNA binding"/>
    <property type="evidence" value="ECO:0007669"/>
    <property type="project" value="TreeGrafter"/>
</dbReference>
<feature type="domain" description="Transcription factor CBF/NF-Y/archaeal histone" evidence="4">
    <location>
        <begin position="336"/>
        <end position="398"/>
    </location>
</feature>
<feature type="region of interest" description="Disordered" evidence="3">
    <location>
        <begin position="199"/>
        <end position="270"/>
    </location>
</feature>
<feature type="compositionally biased region" description="Low complexity" evidence="3">
    <location>
        <begin position="199"/>
        <end position="209"/>
    </location>
</feature>
<gene>
    <name evidence="5" type="ORF">TD95_001847</name>
</gene>
<feature type="region of interest" description="Disordered" evidence="3">
    <location>
        <begin position="53"/>
        <end position="113"/>
    </location>
</feature>
<dbReference type="OrthoDB" id="653904at2759"/>
<proteinExistence type="predicted"/>
<evidence type="ECO:0000313" key="5">
    <source>
        <dbReference type="EMBL" id="KKA28282.1"/>
    </source>
</evidence>
<feature type="compositionally biased region" description="Low complexity" evidence="3">
    <location>
        <begin position="236"/>
        <end position="264"/>
    </location>
</feature>
<dbReference type="PANTHER" id="PTHR10252">
    <property type="entry name" value="HISTONE-LIKE TRANSCRIPTION FACTOR CCAAT-RELATED"/>
    <property type="match status" value="1"/>
</dbReference>
<dbReference type="Proteomes" id="UP000033483">
    <property type="component" value="Unassembled WGS sequence"/>
</dbReference>
<evidence type="ECO:0000313" key="6">
    <source>
        <dbReference type="Proteomes" id="UP000033483"/>
    </source>
</evidence>
<dbReference type="GO" id="GO:0046982">
    <property type="term" value="F:protein heterodimerization activity"/>
    <property type="evidence" value="ECO:0007669"/>
    <property type="project" value="InterPro"/>
</dbReference>
<dbReference type="CDD" id="cd22906">
    <property type="entry name" value="HFD_DRAP1"/>
    <property type="match status" value="1"/>
</dbReference>
<evidence type="ECO:0000256" key="1">
    <source>
        <dbReference type="ARBA" id="ARBA00004123"/>
    </source>
</evidence>
<feature type="compositionally biased region" description="Basic and acidic residues" evidence="3">
    <location>
        <begin position="410"/>
        <end position="422"/>
    </location>
</feature>
<dbReference type="InterPro" id="IPR003958">
    <property type="entry name" value="CBFA_NFYB_domain"/>
</dbReference>
<feature type="compositionally biased region" description="Low complexity" evidence="3">
    <location>
        <begin position="53"/>
        <end position="82"/>
    </location>
</feature>